<proteinExistence type="predicted"/>
<evidence type="ECO:0000313" key="1">
    <source>
        <dbReference type="EMBL" id="KAK3783758.1"/>
    </source>
</evidence>
<reference evidence="1" key="1">
    <citation type="journal article" date="2023" name="G3 (Bethesda)">
        <title>A reference genome for the long-term kleptoplast-retaining sea slug Elysia crispata morphotype clarki.</title>
        <authorList>
            <person name="Eastman K.E."/>
            <person name="Pendleton A.L."/>
            <person name="Shaikh M.A."/>
            <person name="Suttiyut T."/>
            <person name="Ogas R."/>
            <person name="Tomko P."/>
            <person name="Gavelis G."/>
            <person name="Widhalm J.R."/>
            <person name="Wisecaver J.H."/>
        </authorList>
    </citation>
    <scope>NUCLEOTIDE SEQUENCE</scope>
    <source>
        <strain evidence="1">ECLA1</strain>
    </source>
</reference>
<sequence length="270" mass="29250">MDGLPNHSPNVANGSTAIFITWLVQSFVNGKLYAALALFWPQPNHSTVILPSGGAQRSRLGGAGSFGDEHKVGVSVWADGEGGKSQHQQLLDLYEANPPAVVVPCCSRQVEDVACASTSSYLTSMRLTLLLWCGRCCLCQHQQLLDLYEANTPAVVVPCCSIDTSGRCCLCQHQQLLDLYEANPPAVVVPCCSIDTSGRCCLCQHQQLLDLYEANTPAVVVPCCSRQVEDVACASTSSYLTSMRLTLLLWWYRAALDKWKMLLVPAPAAT</sequence>
<comment type="caution">
    <text evidence="1">The sequence shown here is derived from an EMBL/GenBank/DDBJ whole genome shotgun (WGS) entry which is preliminary data.</text>
</comment>
<gene>
    <name evidence="1" type="ORF">RRG08_063420</name>
</gene>
<keyword evidence="2" id="KW-1185">Reference proteome</keyword>
<dbReference type="Proteomes" id="UP001283361">
    <property type="component" value="Unassembled WGS sequence"/>
</dbReference>
<dbReference type="AlphaFoldDB" id="A0AAE1A9E0"/>
<dbReference type="EMBL" id="JAWDGP010002355">
    <property type="protein sequence ID" value="KAK3783758.1"/>
    <property type="molecule type" value="Genomic_DNA"/>
</dbReference>
<evidence type="ECO:0000313" key="2">
    <source>
        <dbReference type="Proteomes" id="UP001283361"/>
    </source>
</evidence>
<protein>
    <submittedName>
        <fullName evidence="1">Uncharacterized protein</fullName>
    </submittedName>
</protein>
<accession>A0AAE1A9E0</accession>
<name>A0AAE1A9E0_9GAST</name>
<organism evidence="1 2">
    <name type="scientific">Elysia crispata</name>
    <name type="common">lettuce slug</name>
    <dbReference type="NCBI Taxonomy" id="231223"/>
    <lineage>
        <taxon>Eukaryota</taxon>
        <taxon>Metazoa</taxon>
        <taxon>Spiralia</taxon>
        <taxon>Lophotrochozoa</taxon>
        <taxon>Mollusca</taxon>
        <taxon>Gastropoda</taxon>
        <taxon>Heterobranchia</taxon>
        <taxon>Euthyneura</taxon>
        <taxon>Panpulmonata</taxon>
        <taxon>Sacoglossa</taxon>
        <taxon>Placobranchoidea</taxon>
        <taxon>Plakobranchidae</taxon>
        <taxon>Elysia</taxon>
    </lineage>
</organism>